<dbReference type="RefSeq" id="XP_013860173.1">
    <property type="nucleotide sequence ID" value="XM_014004719.1"/>
</dbReference>
<proteinExistence type="predicted"/>
<feature type="region of interest" description="Disordered" evidence="1">
    <location>
        <begin position="286"/>
        <end position="320"/>
    </location>
</feature>
<dbReference type="PANTHER" id="PTHR12585:SF27">
    <property type="entry name" value="MEIOTIC RECOMBINATION PROTEIN REC8 HOMOLOG"/>
    <property type="match status" value="1"/>
</dbReference>
<feature type="compositionally biased region" description="Basic and acidic residues" evidence="1">
    <location>
        <begin position="189"/>
        <end position="199"/>
    </location>
</feature>
<evidence type="ECO:0000256" key="1">
    <source>
        <dbReference type="SAM" id="MobiDB-lite"/>
    </source>
</evidence>
<feature type="compositionally biased region" description="Basic and acidic residues" evidence="1">
    <location>
        <begin position="294"/>
        <end position="320"/>
    </location>
</feature>
<dbReference type="OrthoDB" id="10071381at2759"/>
<dbReference type="KEGG" id="alim:106515095"/>
<dbReference type="CDD" id="cd21794">
    <property type="entry name" value="Rad21_Rec8_M_Rec8"/>
    <property type="match status" value="1"/>
</dbReference>
<feature type="region of interest" description="Disordered" evidence="1">
    <location>
        <begin position="106"/>
        <end position="214"/>
    </location>
</feature>
<protein>
    <submittedName>
        <fullName evidence="4">Meiotic recombination protein REC8 homolog</fullName>
    </submittedName>
</protein>
<dbReference type="GO" id="GO:0003682">
    <property type="term" value="F:chromatin binding"/>
    <property type="evidence" value="ECO:0007669"/>
    <property type="project" value="TreeGrafter"/>
</dbReference>
<feature type="compositionally biased region" description="Polar residues" evidence="1">
    <location>
        <begin position="136"/>
        <end position="152"/>
    </location>
</feature>
<name>A0A2I4AXE5_AUSLI</name>
<dbReference type="InterPro" id="IPR006909">
    <property type="entry name" value="Rad21/Rec8_C_eu"/>
</dbReference>
<evidence type="ECO:0000313" key="3">
    <source>
        <dbReference type="Proteomes" id="UP000192220"/>
    </source>
</evidence>
<dbReference type="STRING" id="52670.A0A2I4AXE5"/>
<dbReference type="Pfam" id="PF04824">
    <property type="entry name" value="Rad21_Rec8"/>
    <property type="match status" value="1"/>
</dbReference>
<dbReference type="AlphaFoldDB" id="A0A2I4AXE5"/>
<evidence type="ECO:0000259" key="2">
    <source>
        <dbReference type="Pfam" id="PF04824"/>
    </source>
</evidence>
<reference evidence="4" key="1">
    <citation type="submission" date="2025-08" db="UniProtKB">
        <authorList>
            <consortium name="RefSeq"/>
        </authorList>
    </citation>
    <scope>IDENTIFICATION</scope>
</reference>
<keyword evidence="3" id="KW-1185">Reference proteome</keyword>
<dbReference type="InterPro" id="IPR039781">
    <property type="entry name" value="Rad21/Rec8-like"/>
</dbReference>
<dbReference type="PANTHER" id="PTHR12585">
    <property type="entry name" value="SCC1 / RAD21 FAMILY MEMBER"/>
    <property type="match status" value="1"/>
</dbReference>
<organism evidence="3 4">
    <name type="scientific">Austrofundulus limnaeus</name>
    <name type="common">Annual killifish</name>
    <dbReference type="NCBI Taxonomy" id="52670"/>
    <lineage>
        <taxon>Eukaryota</taxon>
        <taxon>Metazoa</taxon>
        <taxon>Chordata</taxon>
        <taxon>Craniata</taxon>
        <taxon>Vertebrata</taxon>
        <taxon>Euteleostomi</taxon>
        <taxon>Actinopterygii</taxon>
        <taxon>Neopterygii</taxon>
        <taxon>Teleostei</taxon>
        <taxon>Neoteleostei</taxon>
        <taxon>Acanthomorphata</taxon>
        <taxon>Ovalentaria</taxon>
        <taxon>Atherinomorphae</taxon>
        <taxon>Cyprinodontiformes</taxon>
        <taxon>Rivulidae</taxon>
        <taxon>Austrofundulus</taxon>
    </lineage>
</organism>
<sequence>MEETEGAPDPLFGVMDLQLLSPTALIQMSRDFLREASPELPEASSPAGSAAPDLEAITASPETITMKETGPITIPAAEFEGEDFLDHHLDTIDLLLAQTDPFREGGAELRRKSVTTQQEERELERGDQEKEKTKDVTGSISELQPTTASSEDVTMLPQEEPGPHAEIPGPPREQITPGSAPGLPSPPPADRKIRPRSPELEEIQPTLRRSRKRQLIFFDPETQISESEQQKQINNPLTETTHLAVPLPSNQRIIPASELFDNPCCYLPDELLSLWRQAAIITPLPGSDLQVGERGPESSESERERERERMEAAEQEKQGLKQIPKEVQREMAEFEMADISADGTLPLEGSDQKEASREISPVCTPDREGFIISRSIPKLEDIPETEAAAETPGLLSDLSEPEWEPVLFQSLLPAEASRRHVSNIFQKLLENLSSRTIRAEQDEPYGDILIFPGVNYEEAHLEGL</sequence>
<gene>
    <name evidence="4" type="primary">LOC106515095</name>
</gene>
<feature type="domain" description="Rad21/Rec8-like protein C-terminal eukaryotic" evidence="2">
    <location>
        <begin position="407"/>
        <end position="453"/>
    </location>
</feature>
<dbReference type="GO" id="GO:0006302">
    <property type="term" value="P:double-strand break repair"/>
    <property type="evidence" value="ECO:0007669"/>
    <property type="project" value="TreeGrafter"/>
</dbReference>
<feature type="compositionally biased region" description="Basic and acidic residues" evidence="1">
    <location>
        <begin position="118"/>
        <end position="135"/>
    </location>
</feature>
<dbReference type="GO" id="GO:0030893">
    <property type="term" value="C:meiotic cohesin complex"/>
    <property type="evidence" value="ECO:0007669"/>
    <property type="project" value="TreeGrafter"/>
</dbReference>
<dbReference type="GeneID" id="106515095"/>
<evidence type="ECO:0000313" key="4">
    <source>
        <dbReference type="RefSeq" id="XP_013860173.1"/>
    </source>
</evidence>
<dbReference type="Proteomes" id="UP000192220">
    <property type="component" value="Unplaced"/>
</dbReference>
<dbReference type="InParanoid" id="A0A2I4AXE5"/>
<dbReference type="GO" id="GO:0051177">
    <property type="term" value="P:meiotic sister chromatid cohesion"/>
    <property type="evidence" value="ECO:0007669"/>
    <property type="project" value="TreeGrafter"/>
</dbReference>
<accession>A0A2I4AXE5</accession>